<feature type="transmembrane region" description="Helical" evidence="7">
    <location>
        <begin position="435"/>
        <end position="458"/>
    </location>
</feature>
<feature type="transmembrane region" description="Helical" evidence="7">
    <location>
        <begin position="535"/>
        <end position="553"/>
    </location>
</feature>
<keyword evidence="5 7" id="KW-0472">Membrane</keyword>
<evidence type="ECO:0000256" key="6">
    <source>
        <dbReference type="SAM" id="MobiDB-lite"/>
    </source>
</evidence>
<feature type="domain" description="ComEC/Rec2-related protein" evidence="8">
    <location>
        <begin position="278"/>
        <end position="554"/>
    </location>
</feature>
<dbReference type="PANTHER" id="PTHR30619">
    <property type="entry name" value="DNA INTERNALIZATION/COMPETENCE PROTEIN COMEC/REC2"/>
    <property type="match status" value="1"/>
</dbReference>
<keyword evidence="4 7" id="KW-1133">Transmembrane helix</keyword>
<evidence type="ECO:0000256" key="1">
    <source>
        <dbReference type="ARBA" id="ARBA00004651"/>
    </source>
</evidence>
<dbReference type="PANTHER" id="PTHR30619:SF1">
    <property type="entry name" value="RECOMBINATION PROTEIN 2"/>
    <property type="match status" value="1"/>
</dbReference>
<dbReference type="Pfam" id="PF03772">
    <property type="entry name" value="Competence"/>
    <property type="match status" value="1"/>
</dbReference>
<keyword evidence="11" id="KW-1185">Reference proteome</keyword>
<evidence type="ECO:0000256" key="3">
    <source>
        <dbReference type="ARBA" id="ARBA00022692"/>
    </source>
</evidence>
<comment type="subcellular location">
    <subcellularLocation>
        <location evidence="1">Cell membrane</location>
        <topology evidence="1">Multi-pass membrane protein</topology>
    </subcellularLocation>
</comment>
<feature type="transmembrane region" description="Helical" evidence="7">
    <location>
        <begin position="61"/>
        <end position="79"/>
    </location>
</feature>
<dbReference type="NCBIfam" id="TIGR00360">
    <property type="entry name" value="ComEC_N-term"/>
    <property type="match status" value="1"/>
</dbReference>
<dbReference type="InterPro" id="IPR052159">
    <property type="entry name" value="Competence_DNA_uptake"/>
</dbReference>
<evidence type="ECO:0000313" key="10">
    <source>
        <dbReference type="EMBL" id="TNC73490.1"/>
    </source>
</evidence>
<dbReference type="AlphaFoldDB" id="A0A5C4NHT5"/>
<dbReference type="EMBL" id="VDFV01000004">
    <property type="protein sequence ID" value="TNC73490.1"/>
    <property type="molecule type" value="Genomic_DNA"/>
</dbReference>
<accession>A0A5C4NHT5</accession>
<dbReference type="Pfam" id="PF13567">
    <property type="entry name" value="DUF4131"/>
    <property type="match status" value="1"/>
</dbReference>
<evidence type="ECO:0000256" key="7">
    <source>
        <dbReference type="SAM" id="Phobius"/>
    </source>
</evidence>
<reference evidence="10 11" key="1">
    <citation type="submission" date="2019-06" db="EMBL/GenBank/DDBJ databases">
        <authorList>
            <person name="Jiang L."/>
        </authorList>
    </citation>
    <scope>NUCLEOTIDE SEQUENCE [LARGE SCALE GENOMIC DNA]</scope>
    <source>
        <strain evidence="10 11">YIM 48858</strain>
    </source>
</reference>
<evidence type="ECO:0000256" key="4">
    <source>
        <dbReference type="ARBA" id="ARBA00022989"/>
    </source>
</evidence>
<evidence type="ECO:0000256" key="2">
    <source>
        <dbReference type="ARBA" id="ARBA00022475"/>
    </source>
</evidence>
<dbReference type="InterPro" id="IPR004477">
    <property type="entry name" value="ComEC_N"/>
</dbReference>
<comment type="caution">
    <text evidence="10">The sequence shown here is derived from an EMBL/GenBank/DDBJ whole genome shotgun (WGS) entry which is preliminary data.</text>
</comment>
<feature type="domain" description="DUF4131" evidence="9">
    <location>
        <begin position="87"/>
        <end position="239"/>
    </location>
</feature>
<evidence type="ECO:0000259" key="9">
    <source>
        <dbReference type="Pfam" id="PF13567"/>
    </source>
</evidence>
<feature type="compositionally biased region" description="Basic and acidic residues" evidence="6">
    <location>
        <begin position="709"/>
        <end position="719"/>
    </location>
</feature>
<dbReference type="GO" id="GO:0005886">
    <property type="term" value="C:plasma membrane"/>
    <property type="evidence" value="ECO:0007669"/>
    <property type="project" value="UniProtKB-SubCell"/>
</dbReference>
<sequence>MSVNLSFTIRGLVSRLRITERLRAGQVDLAGDASGTAAGPGHLRYLLALAEAGLLAQRGHLLPWAPVALGTGMGLYFALPAEPGQTGWIAVALAGVLGLLLARRLPSGFVPLAWVLALVASGVGLAGHRAWVVAAPVLEFRYYGPIEGRIVEIDRSASDALRLTLDRVVLDGIDPARRPERVRISLRGDQRWLVAEPGRVVMLTGHLAPPSGPAEPGDFDFRRAAWFERLGAVGYTQSPVLTRAPPGGGLWLHRLRMRLSDGIKARIEGDAGGLAAAMATGDRSGISAQANEVMRDSGLYHLVSISGTHMGLLVAFVFGLVRTSVALVPPLALRVNGKKMAALVALPVATFYLALAGRDVATERAFVMVAVMLGAVLCDRQAITLRSVGIAALIVLVLRPESLMNAGFQMSFAAVTALSVILGRANWTGNGRWRWAAPVAMLVLSSLVAGLATAPYAGAQFNRFAAYGLLSNVLAAPAMGFLVMPGAALLGLGAGLGITQPALLILELGCRWILLVADLVAGLEGAATSVMAPPPVVLPLFTGAGLLLILWRGRMRWGGAAGMALALGLWAGAGRPDLLIAPSGGTLAVQGEAGRALSRPTGDSFVVARWLENDGDLAGPDEAAGRPGLDRGDGLYGASVGGRTVLLVRGAKALAGIAGCGGADLLVTDQAAGARPCLVLDPDVLARTGAVAGWVEDGTLRLVSAEEVSGDRPWTRAGRDGPVPDLGP</sequence>
<dbReference type="InterPro" id="IPR025405">
    <property type="entry name" value="DUF4131"/>
</dbReference>
<gene>
    <name evidence="10" type="ORF">FHG71_05720</name>
</gene>
<evidence type="ECO:0000259" key="8">
    <source>
        <dbReference type="Pfam" id="PF03772"/>
    </source>
</evidence>
<feature type="region of interest" description="Disordered" evidence="6">
    <location>
        <begin position="706"/>
        <end position="728"/>
    </location>
</feature>
<feature type="transmembrane region" description="Helical" evidence="7">
    <location>
        <begin position="502"/>
        <end position="523"/>
    </location>
</feature>
<feature type="transmembrane region" description="Helical" evidence="7">
    <location>
        <begin position="111"/>
        <end position="132"/>
    </location>
</feature>
<protein>
    <submittedName>
        <fullName evidence="10">ComEC family competence protein</fullName>
    </submittedName>
</protein>
<feature type="transmembrane region" description="Helical" evidence="7">
    <location>
        <begin position="86"/>
        <end position="105"/>
    </location>
</feature>
<feature type="transmembrane region" description="Helical" evidence="7">
    <location>
        <begin position="464"/>
        <end position="490"/>
    </location>
</feature>
<evidence type="ECO:0000313" key="11">
    <source>
        <dbReference type="Proteomes" id="UP000305709"/>
    </source>
</evidence>
<proteinExistence type="predicted"/>
<keyword evidence="3 7" id="KW-0812">Transmembrane</keyword>
<name>A0A5C4NHT5_9RHOB</name>
<organism evidence="10 11">
    <name type="scientific">Rubellimicrobium roseum</name>
    <dbReference type="NCBI Taxonomy" id="687525"/>
    <lineage>
        <taxon>Bacteria</taxon>
        <taxon>Pseudomonadati</taxon>
        <taxon>Pseudomonadota</taxon>
        <taxon>Alphaproteobacteria</taxon>
        <taxon>Rhodobacterales</taxon>
        <taxon>Roseobacteraceae</taxon>
        <taxon>Rubellimicrobium</taxon>
    </lineage>
</organism>
<feature type="transmembrane region" description="Helical" evidence="7">
    <location>
        <begin position="403"/>
        <end position="423"/>
    </location>
</feature>
<evidence type="ECO:0000256" key="5">
    <source>
        <dbReference type="ARBA" id="ARBA00023136"/>
    </source>
</evidence>
<dbReference type="OrthoDB" id="9790149at2"/>
<feature type="transmembrane region" description="Helical" evidence="7">
    <location>
        <begin position="340"/>
        <end position="358"/>
    </location>
</feature>
<dbReference type="Proteomes" id="UP000305709">
    <property type="component" value="Unassembled WGS sequence"/>
</dbReference>
<keyword evidence="2" id="KW-1003">Cell membrane</keyword>
<feature type="transmembrane region" description="Helical" evidence="7">
    <location>
        <begin position="299"/>
        <end position="320"/>
    </location>
</feature>